<dbReference type="Proteomes" id="UP000244073">
    <property type="component" value="Unassembled WGS sequence"/>
</dbReference>
<feature type="compositionally biased region" description="Polar residues" evidence="1">
    <location>
        <begin position="319"/>
        <end position="337"/>
    </location>
</feature>
<feature type="region of interest" description="Disordered" evidence="1">
    <location>
        <begin position="1"/>
        <end position="73"/>
    </location>
</feature>
<evidence type="ECO:0000256" key="1">
    <source>
        <dbReference type="SAM" id="MobiDB-lite"/>
    </source>
</evidence>
<dbReference type="AlphaFoldDB" id="A0A2T5LUI3"/>
<organism evidence="2 3">
    <name type="scientific">Aspergillus ochraceoroseus IBT 24754</name>
    <dbReference type="NCBI Taxonomy" id="1392256"/>
    <lineage>
        <taxon>Eukaryota</taxon>
        <taxon>Fungi</taxon>
        <taxon>Dikarya</taxon>
        <taxon>Ascomycota</taxon>
        <taxon>Pezizomycotina</taxon>
        <taxon>Eurotiomycetes</taxon>
        <taxon>Eurotiomycetidae</taxon>
        <taxon>Eurotiales</taxon>
        <taxon>Aspergillaceae</taxon>
        <taxon>Aspergillus</taxon>
        <taxon>Aspergillus subgen. Nidulantes</taxon>
    </lineage>
</organism>
<dbReference type="EMBL" id="MSFN02000005">
    <property type="protein sequence ID" value="PTU19952.1"/>
    <property type="molecule type" value="Genomic_DNA"/>
</dbReference>
<reference evidence="2 3" key="1">
    <citation type="journal article" date="2018" name="Proc. Natl. Acad. Sci. U.S.A.">
        <title>Linking secondary metabolites to gene clusters through genome sequencing of six diverse Aspergillus species.</title>
        <authorList>
            <person name="Kaerboelling I."/>
            <person name="Vesth T.C."/>
            <person name="Frisvad J.C."/>
            <person name="Nybo J.L."/>
            <person name="Theobald S."/>
            <person name="Kuo A."/>
            <person name="Bowyer P."/>
            <person name="Matsuda Y."/>
            <person name="Mondo S."/>
            <person name="Lyhne E.K."/>
            <person name="Kogle M.E."/>
            <person name="Clum A."/>
            <person name="Lipzen A."/>
            <person name="Salamov A."/>
            <person name="Ngan C.Y."/>
            <person name="Daum C."/>
            <person name="Chiniquy J."/>
            <person name="Barry K."/>
            <person name="LaButti K."/>
            <person name="Haridas S."/>
            <person name="Simmons B.A."/>
            <person name="Magnuson J.K."/>
            <person name="Mortensen U.H."/>
            <person name="Larsen T.O."/>
            <person name="Grigoriev I.V."/>
            <person name="Baker S.E."/>
            <person name="Andersen M.R."/>
        </authorList>
    </citation>
    <scope>NUCLEOTIDE SEQUENCE [LARGE SCALE GENOMIC DNA]</scope>
    <source>
        <strain evidence="2 3">IBT 24754</strain>
    </source>
</reference>
<name>A0A2T5LUI3_9EURO</name>
<protein>
    <submittedName>
        <fullName evidence="2">Uncharacterized protein</fullName>
    </submittedName>
</protein>
<dbReference type="GeneID" id="63816239"/>
<evidence type="ECO:0000313" key="2">
    <source>
        <dbReference type="EMBL" id="PTU19952.1"/>
    </source>
</evidence>
<dbReference type="VEuPathDB" id="FungiDB:P175DRAFT_0524247"/>
<proteinExistence type="predicted"/>
<dbReference type="OrthoDB" id="4312109at2759"/>
<accession>A0A2T5LUI3</accession>
<comment type="caution">
    <text evidence="2">The sequence shown here is derived from an EMBL/GenBank/DDBJ whole genome shotgun (WGS) entry which is preliminary data.</text>
</comment>
<dbReference type="RefSeq" id="XP_040751344.1">
    <property type="nucleotide sequence ID" value="XM_040899357.1"/>
</dbReference>
<feature type="compositionally biased region" description="Acidic residues" evidence="1">
    <location>
        <begin position="53"/>
        <end position="65"/>
    </location>
</feature>
<sequence length="474" mass="53035">MQDSPGKPRSASASTFPPQEYSSEDSAPSSPDPLEMTLRQLRSRSKNPKDANTEEEEEEEEEEGEGGGGEKEDYSYLEQKGYHNFAPGPYMNAAAHRPNYTIMKRPPVNPVLASVQEYMAKSKPLEYTLAKSEVSLNKLEALIDLSKTSGLIERGEEEDAAECVRRAMTIANTLDARALVMRCEKWLAKFREVRADPQLYAQWSSGFGMGGFFGGYARRTGVNANANANAKPSASASASASDNANAKWLFQGYVSEAGSGSDFDEKAQVKAQAKGRDMKGNTKAKQKNLCYYVSKGTQTSPLASPGLGCAKPTEKRIWPQNSSSGVSYRVSTRTPLSKGSKGRNRTRGNPLRRFPARPKPWLVQDMEDVAIATGHRKGSFILEEMEAEQDSPFGPEQREFTFAMDVTERASRVRKTDIFPQQSWEFIADPGQWDWFKAKMKNEPVTLEFLEWERERMIVLVEQRLWMDGDDEMF</sequence>
<feature type="compositionally biased region" description="Polar residues" evidence="1">
    <location>
        <begin position="11"/>
        <end position="21"/>
    </location>
</feature>
<gene>
    <name evidence="2" type="ORF">P175DRAFT_0524247</name>
</gene>
<feature type="compositionally biased region" description="Low complexity" evidence="1">
    <location>
        <begin position="24"/>
        <end position="33"/>
    </location>
</feature>
<feature type="region of interest" description="Disordered" evidence="1">
    <location>
        <begin position="313"/>
        <end position="356"/>
    </location>
</feature>
<evidence type="ECO:0000313" key="3">
    <source>
        <dbReference type="Proteomes" id="UP000244073"/>
    </source>
</evidence>